<name>A0AAW0DLJ1_9AGAR</name>
<dbReference type="SUPFAM" id="SSF81383">
    <property type="entry name" value="F-box domain"/>
    <property type="match status" value="1"/>
</dbReference>
<feature type="coiled-coil region" evidence="1">
    <location>
        <begin position="37"/>
        <end position="64"/>
    </location>
</feature>
<keyword evidence="3" id="KW-1185">Reference proteome</keyword>
<comment type="caution">
    <text evidence="2">The sequence shown here is derived from an EMBL/GenBank/DDBJ whole genome shotgun (WGS) entry which is preliminary data.</text>
</comment>
<evidence type="ECO:0000256" key="1">
    <source>
        <dbReference type="SAM" id="Coils"/>
    </source>
</evidence>
<dbReference type="AlphaFoldDB" id="A0AAW0DLJ1"/>
<proteinExistence type="predicted"/>
<accession>A0AAW0DLJ1</accession>
<dbReference type="Proteomes" id="UP001362999">
    <property type="component" value="Unassembled WGS sequence"/>
</dbReference>
<evidence type="ECO:0000313" key="3">
    <source>
        <dbReference type="Proteomes" id="UP001362999"/>
    </source>
</evidence>
<dbReference type="EMBL" id="JAWWNJ010000006">
    <property type="protein sequence ID" value="KAK7053631.1"/>
    <property type="molecule type" value="Genomic_DNA"/>
</dbReference>
<protein>
    <recommendedName>
        <fullName evidence="4">F-box domain-containing protein</fullName>
    </recommendedName>
</protein>
<keyword evidence="1" id="KW-0175">Coiled coil</keyword>
<reference evidence="2 3" key="1">
    <citation type="journal article" date="2024" name="J Genomics">
        <title>Draft genome sequencing and assembly of Favolaschia claudopus CIRM-BRFM 2984 isolated from oak limbs.</title>
        <authorList>
            <person name="Navarro D."/>
            <person name="Drula E."/>
            <person name="Chaduli D."/>
            <person name="Cazenave R."/>
            <person name="Ahrendt S."/>
            <person name="Wang J."/>
            <person name="Lipzen A."/>
            <person name="Daum C."/>
            <person name="Barry K."/>
            <person name="Grigoriev I.V."/>
            <person name="Favel A."/>
            <person name="Rosso M.N."/>
            <person name="Martin F."/>
        </authorList>
    </citation>
    <scope>NUCLEOTIDE SEQUENCE [LARGE SCALE GENOMIC DNA]</scope>
    <source>
        <strain evidence="2 3">CIRM-BRFM 2984</strain>
    </source>
</reference>
<evidence type="ECO:0008006" key="4">
    <source>
        <dbReference type="Google" id="ProtNLM"/>
    </source>
</evidence>
<organism evidence="2 3">
    <name type="scientific">Favolaschia claudopus</name>
    <dbReference type="NCBI Taxonomy" id="2862362"/>
    <lineage>
        <taxon>Eukaryota</taxon>
        <taxon>Fungi</taxon>
        <taxon>Dikarya</taxon>
        <taxon>Basidiomycota</taxon>
        <taxon>Agaricomycotina</taxon>
        <taxon>Agaricomycetes</taxon>
        <taxon>Agaricomycetidae</taxon>
        <taxon>Agaricales</taxon>
        <taxon>Marasmiineae</taxon>
        <taxon>Mycenaceae</taxon>
        <taxon>Favolaschia</taxon>
    </lineage>
</organism>
<evidence type="ECO:0000313" key="2">
    <source>
        <dbReference type="EMBL" id="KAK7053631.1"/>
    </source>
</evidence>
<dbReference type="InterPro" id="IPR036047">
    <property type="entry name" value="F-box-like_dom_sf"/>
</dbReference>
<sequence length="551" mass="62512">MDATGIRILAPLQASDDLFTHNDPPEDSRNTEIADYLARARHRIHSIESQILALTKERDKLLKDVQVHAGVVSVIRRFPTELWCRIFLMTRPRRAIMELPKAPWALALVCKRWREIVVGLPALWSAFGFDTTWYFDMEGYAIHPDHSPVALERTMEQLHRAGNEALEVVFEGASTEDSEPFKVLRGVMERWETVSFRGTPPWLKDSRHRLCALRRLCVSPSLKFTTHAAVKYPITFEFSVPPRSSGAALSMAYDAMDVGFALRPLASDVQWDRLTHYAGPITLRNFAEFMLRACHLTDCRLTFEHQKEAALTRPAEIVHLPFLRSLSLSLSASCLQCISAPGLQELSIDSQQEWSLHGLTNDVVNFITRSACTLLRLSLFEISTDYTIFQAVPALTELTVIDNHSPSIDPLVQHLLKGSEGTNGLPILPHLEALSMRAVLSKFLPSVVELLSTRFHDAREYQQLRFCGMFLDIHRSKTETKFRRTAAVDSLLALQSAGLQLGFVKGRKKFELMKATDPFSMRRCCTENLRTLSTEQLQFEYAAFEADWPEL</sequence>
<gene>
    <name evidence="2" type="ORF">R3P38DRAFT_2851335</name>
</gene>